<organism evidence="2 3">
    <name type="scientific">Diversispora eburnea</name>
    <dbReference type="NCBI Taxonomy" id="1213867"/>
    <lineage>
        <taxon>Eukaryota</taxon>
        <taxon>Fungi</taxon>
        <taxon>Fungi incertae sedis</taxon>
        <taxon>Mucoromycota</taxon>
        <taxon>Glomeromycotina</taxon>
        <taxon>Glomeromycetes</taxon>
        <taxon>Diversisporales</taxon>
        <taxon>Diversisporaceae</taxon>
        <taxon>Diversispora</taxon>
    </lineage>
</organism>
<sequence>MSKSKINYFSPKVYNCCSQIPKGKVSTYKYVAEFLDISPREVGEGEKIATKRKLLSEEGVFFDKQGYLLRKLRKEVIFNDFCFTKELKDKLESYNQNSENFIFCISDLEEQEEEGKFDILSAELRQKLGNIIVQNGGTRSNPRKHLVELNKTNSSKIIDIPQRRDTNDKNFEICSNNYLFFVLGKELGFGMDKKLELIRLEREEGNKKKQARQQELNQKRDNFIIEITTALNQEPQLINSDLNRLLADIQARQKDKKTAQEEAEKGYQGNKEEVENLKKEKASENPQEYSEEAKKRIEAKLKDNKIEENELNQENRQE</sequence>
<keyword evidence="3" id="KW-1185">Reference proteome</keyword>
<dbReference type="Proteomes" id="UP000789706">
    <property type="component" value="Unassembled WGS sequence"/>
</dbReference>
<feature type="compositionally biased region" description="Basic and acidic residues" evidence="1">
    <location>
        <begin position="291"/>
        <end position="318"/>
    </location>
</feature>
<dbReference type="Gene3D" id="1.10.10.10">
    <property type="entry name" value="Winged helix-like DNA-binding domain superfamily/Winged helix DNA-binding domain"/>
    <property type="match status" value="1"/>
</dbReference>
<feature type="region of interest" description="Disordered" evidence="1">
    <location>
        <begin position="256"/>
        <end position="318"/>
    </location>
</feature>
<dbReference type="InterPro" id="IPR036388">
    <property type="entry name" value="WH-like_DNA-bd_sf"/>
</dbReference>
<dbReference type="SUPFAM" id="SSF46767">
    <property type="entry name" value="Methylated DNA-protein cysteine methyltransferase, C-terminal domain"/>
    <property type="match status" value="1"/>
</dbReference>
<proteinExistence type="predicted"/>
<evidence type="ECO:0000256" key="1">
    <source>
        <dbReference type="SAM" id="MobiDB-lite"/>
    </source>
</evidence>
<dbReference type="InterPro" id="IPR036217">
    <property type="entry name" value="MethylDNA_cys_MeTrfase_DNAb"/>
</dbReference>
<evidence type="ECO:0000313" key="3">
    <source>
        <dbReference type="Proteomes" id="UP000789706"/>
    </source>
</evidence>
<reference evidence="2" key="1">
    <citation type="submission" date="2021-06" db="EMBL/GenBank/DDBJ databases">
        <authorList>
            <person name="Kallberg Y."/>
            <person name="Tangrot J."/>
            <person name="Rosling A."/>
        </authorList>
    </citation>
    <scope>NUCLEOTIDE SEQUENCE</scope>
    <source>
        <strain evidence="2">AZ414A</strain>
    </source>
</reference>
<dbReference type="EMBL" id="CAJVPK010000639">
    <property type="protein sequence ID" value="CAG8534986.1"/>
    <property type="molecule type" value="Genomic_DNA"/>
</dbReference>
<protein>
    <submittedName>
        <fullName evidence="2">11108_t:CDS:1</fullName>
    </submittedName>
</protein>
<name>A0A9N9FI90_9GLOM</name>
<gene>
    <name evidence="2" type="ORF">DEBURN_LOCUS6326</name>
</gene>
<accession>A0A9N9FI90</accession>
<comment type="caution">
    <text evidence="2">The sequence shown here is derived from an EMBL/GenBank/DDBJ whole genome shotgun (WGS) entry which is preliminary data.</text>
</comment>
<evidence type="ECO:0000313" key="2">
    <source>
        <dbReference type="EMBL" id="CAG8534986.1"/>
    </source>
</evidence>
<dbReference type="OrthoDB" id="3538755at2759"/>
<feature type="compositionally biased region" description="Basic and acidic residues" evidence="1">
    <location>
        <begin position="256"/>
        <end position="283"/>
    </location>
</feature>
<dbReference type="AlphaFoldDB" id="A0A9N9FI90"/>